<dbReference type="AlphaFoldDB" id="A0A098TKN6"/>
<evidence type="ECO:0000313" key="1">
    <source>
        <dbReference type="EMBL" id="KGF72846.1"/>
    </source>
</evidence>
<reference evidence="1 2" key="1">
    <citation type="journal article" date="2014" name="Mol. Ecol.">
        <title>Evolution of Synechococcus.</title>
        <authorList>
            <person name="Dvorak P."/>
            <person name="Casamatta D."/>
            <person name="Hasler P."/>
            <person name="Poulickova A."/>
            <person name="Ondrej V."/>
            <person name="Sanges R."/>
        </authorList>
    </citation>
    <scope>NUCLEOTIDE SEQUENCE [LARGE SCALE GENOMIC DNA]</scope>
    <source>
        <strain evidence="1 2">CAUP A 1101</strain>
    </source>
</reference>
<organism evidence="1 2">
    <name type="scientific">Neosynechococcus sphagnicola sy1</name>
    <dbReference type="NCBI Taxonomy" id="1497020"/>
    <lineage>
        <taxon>Bacteria</taxon>
        <taxon>Bacillati</taxon>
        <taxon>Cyanobacteriota</taxon>
        <taxon>Cyanophyceae</taxon>
        <taxon>Neosynechococcales</taxon>
        <taxon>Neosynechococcaceae</taxon>
        <taxon>Neosynechococcus</taxon>
    </lineage>
</organism>
<protein>
    <submittedName>
        <fullName evidence="1">Uncharacterized protein</fullName>
    </submittedName>
</protein>
<keyword evidence="2" id="KW-1185">Reference proteome</keyword>
<evidence type="ECO:0000313" key="2">
    <source>
        <dbReference type="Proteomes" id="UP000030170"/>
    </source>
</evidence>
<sequence>MVMPETAYLRIKQILGDRTTNPPIPPIIPIGKSSWWQGVKTGRYPQPLKLGPRTTVWRASDIQKLLDNPEPAKK</sequence>
<dbReference type="Pfam" id="PF05930">
    <property type="entry name" value="Phage_AlpA"/>
    <property type="match status" value="1"/>
</dbReference>
<dbReference type="InterPro" id="IPR010260">
    <property type="entry name" value="AlpA"/>
</dbReference>
<comment type="caution">
    <text evidence="1">The sequence shown here is derived from an EMBL/GenBank/DDBJ whole genome shotgun (WGS) entry which is preliminary data.</text>
</comment>
<proteinExistence type="predicted"/>
<accession>A0A098TKN6</accession>
<dbReference type="OrthoDB" id="9801242at2"/>
<gene>
    <name evidence="1" type="ORF">DO97_03710</name>
</gene>
<dbReference type="Proteomes" id="UP000030170">
    <property type="component" value="Unassembled WGS sequence"/>
</dbReference>
<dbReference type="RefSeq" id="WP_036532478.1">
    <property type="nucleotide sequence ID" value="NZ_JJML01000017.1"/>
</dbReference>
<name>A0A098TKN6_9CYAN</name>
<dbReference type="STRING" id="1497020.DO97_03710"/>
<dbReference type="EMBL" id="JJML01000017">
    <property type="protein sequence ID" value="KGF72846.1"/>
    <property type="molecule type" value="Genomic_DNA"/>
</dbReference>